<keyword evidence="4" id="KW-0378">Hydrolase</keyword>
<evidence type="ECO:0000256" key="2">
    <source>
        <dbReference type="ARBA" id="ARBA00022670"/>
    </source>
</evidence>
<evidence type="ECO:0000313" key="8">
    <source>
        <dbReference type="EMBL" id="VAW52712.1"/>
    </source>
</evidence>
<dbReference type="PANTHER" id="PTHR22726:SF1">
    <property type="entry name" value="METALLOENDOPEPTIDASE OMA1, MITOCHONDRIAL"/>
    <property type="match status" value="1"/>
</dbReference>
<dbReference type="GO" id="GO:0004222">
    <property type="term" value="F:metalloendopeptidase activity"/>
    <property type="evidence" value="ECO:0007669"/>
    <property type="project" value="InterPro"/>
</dbReference>
<dbReference type="Pfam" id="PF01435">
    <property type="entry name" value="Peptidase_M48"/>
    <property type="match status" value="1"/>
</dbReference>
<keyword evidence="2 8" id="KW-0645">Protease</keyword>
<feature type="domain" description="Peptidase M48" evidence="7">
    <location>
        <begin position="91"/>
        <end position="279"/>
    </location>
</feature>
<dbReference type="Gene3D" id="1.25.40.10">
    <property type="entry name" value="Tetratricopeptide repeat domain"/>
    <property type="match status" value="1"/>
</dbReference>
<dbReference type="Gene3D" id="3.30.2010.10">
    <property type="entry name" value="Metalloproteases ('zincins'), catalytic domain"/>
    <property type="match status" value="1"/>
</dbReference>
<protein>
    <submittedName>
        <fullName evidence="8">Exported zinc metalloprotease YfgC</fullName>
    </submittedName>
</protein>
<keyword evidence="3" id="KW-0479">Metal-binding</keyword>
<dbReference type="AlphaFoldDB" id="A0A3B0WNF5"/>
<name>A0A3B0WNF5_9ZZZZ</name>
<proteinExistence type="predicted"/>
<accession>A0A3B0WNF5</accession>
<gene>
    <name evidence="8" type="ORF">MNBD_GAMMA07-1488</name>
</gene>
<dbReference type="GO" id="GO:0051603">
    <property type="term" value="P:proteolysis involved in protein catabolic process"/>
    <property type="evidence" value="ECO:0007669"/>
    <property type="project" value="TreeGrafter"/>
</dbReference>
<evidence type="ECO:0000256" key="3">
    <source>
        <dbReference type="ARBA" id="ARBA00022723"/>
    </source>
</evidence>
<evidence type="ECO:0000256" key="5">
    <source>
        <dbReference type="ARBA" id="ARBA00022833"/>
    </source>
</evidence>
<dbReference type="SUPFAM" id="SSF48452">
    <property type="entry name" value="TPR-like"/>
    <property type="match status" value="1"/>
</dbReference>
<dbReference type="InterPro" id="IPR051156">
    <property type="entry name" value="Mito/Outer_Membr_Metalloprot"/>
</dbReference>
<evidence type="ECO:0000256" key="1">
    <source>
        <dbReference type="ARBA" id="ARBA00001947"/>
    </source>
</evidence>
<dbReference type="EMBL" id="UOFF01000005">
    <property type="protein sequence ID" value="VAW52712.1"/>
    <property type="molecule type" value="Genomic_DNA"/>
</dbReference>
<sequence>MLAQETALSYKRVVESLLFATLQLKMYSIKSFRSLLTFALFSLPVTSYAELPELGDPTQQEFTPYDEHLMGENFYRTIKASVPFVRDLEVNDYITNLGQKLISHSSQPDKKARIFVIKVANINAFAGPDANIGFHTGLIIAAKNESELAGVMAHEISHVTQRHLARAITGSGSNPVTLLATILAGILVASQNPQAGAAIIYGGTAARLQSQINFTRANEHEADRIGISVLRKSGVNPSGMASFFETLLQKSETNNVIAQMEYLRTHPLSTTRIAEARNRITKNDLHLPTDSLDFQFVRARLLVSLQKPAKTLIKQLEALKKEKINILSQYTLGLAYTSNKQTDKAIAILTKLSKKHNHPWIKLALADAYTRADKPFGAKKILENLNSLLPNYLPVSIRFAKNLVKLNKSQQAIIVLNSQLQTKKQSVVYNALAKAYFANGKTSSALEATSYEYELEGYINLAIQQINNALQQPNLKNLTIQRLESRKENLLSQISKQSRQQH</sequence>
<evidence type="ECO:0000256" key="4">
    <source>
        <dbReference type="ARBA" id="ARBA00022801"/>
    </source>
</evidence>
<keyword evidence="6 8" id="KW-0482">Metalloprotease</keyword>
<organism evidence="8">
    <name type="scientific">hydrothermal vent metagenome</name>
    <dbReference type="NCBI Taxonomy" id="652676"/>
    <lineage>
        <taxon>unclassified sequences</taxon>
        <taxon>metagenomes</taxon>
        <taxon>ecological metagenomes</taxon>
    </lineage>
</organism>
<comment type="cofactor">
    <cofactor evidence="1">
        <name>Zn(2+)</name>
        <dbReference type="ChEBI" id="CHEBI:29105"/>
    </cofactor>
</comment>
<evidence type="ECO:0000259" key="7">
    <source>
        <dbReference type="Pfam" id="PF01435"/>
    </source>
</evidence>
<dbReference type="InterPro" id="IPR011990">
    <property type="entry name" value="TPR-like_helical_dom_sf"/>
</dbReference>
<dbReference type="GO" id="GO:0046872">
    <property type="term" value="F:metal ion binding"/>
    <property type="evidence" value="ECO:0007669"/>
    <property type="project" value="UniProtKB-KW"/>
</dbReference>
<reference evidence="8" key="1">
    <citation type="submission" date="2018-06" db="EMBL/GenBank/DDBJ databases">
        <authorList>
            <person name="Zhirakovskaya E."/>
        </authorList>
    </citation>
    <scope>NUCLEOTIDE SEQUENCE</scope>
</reference>
<dbReference type="InterPro" id="IPR001915">
    <property type="entry name" value="Peptidase_M48"/>
</dbReference>
<keyword evidence="5" id="KW-0862">Zinc</keyword>
<evidence type="ECO:0000256" key="6">
    <source>
        <dbReference type="ARBA" id="ARBA00023049"/>
    </source>
</evidence>
<dbReference type="PANTHER" id="PTHR22726">
    <property type="entry name" value="METALLOENDOPEPTIDASE OMA1"/>
    <property type="match status" value="1"/>
</dbReference>
<dbReference type="GO" id="GO:0016020">
    <property type="term" value="C:membrane"/>
    <property type="evidence" value="ECO:0007669"/>
    <property type="project" value="TreeGrafter"/>
</dbReference>